<reference evidence="2" key="1">
    <citation type="submission" date="2022-10" db="EMBL/GenBank/DDBJ databases">
        <authorList>
            <person name="Chen Y."/>
            <person name="Dougan E. K."/>
            <person name="Chan C."/>
            <person name="Rhodes N."/>
            <person name="Thang M."/>
        </authorList>
    </citation>
    <scope>NUCLEOTIDE SEQUENCE</scope>
</reference>
<gene>
    <name evidence="2" type="ORF">C1SCF055_LOCUS22687</name>
</gene>
<feature type="non-terminal residue" evidence="2">
    <location>
        <position position="596"/>
    </location>
</feature>
<sequence length="596" mass="64967">MRLQMTLTVKALEDDQSRHTDFYGLKVLVEPVRVTLQPNHLKAVLVLQSNIDQLKAEIEAAPPSQVSRASQTVKAGSSGSPWTGHLQVDLPVLRMGAVASPEEPESCILVLEAVTASALVAVGTAIGVDTTSAAEQAAAAAAVAAEAAAAAQRGKAAAAATAQDTEESVTALDFCLQLQARVGAIYADTVSINGPEEQETPVLEPTSIDLHVPAYQGLRTKRKVWLGKELLQAFCPQLAITWVNFHASEVNAAVLSRLYSCFELARQHNRRQGSVGAVASYFSVKKSRAVIAVPDQSGQRLSRMIARLPEEMGLPLDVAKRRARKVVTRVYRSRGTKQQRIAKSRSALLDTPGERKGPVRSMLPMIARAEDLVVGAGRVAKDAMKDTVKRSGEVFKELRKAAAAEVVISREVDEADELERVVTTGLRFGEKETQGKPENLGLGILPGWPLADMRAALRHRSRTCTVITLPLLPPTTWQQIGRDSLRDSHTSKRFSRTSKQSEEEQELTSHSTATEERQKSEMPDTEAGLYEDDDQTDVNSEYSRFNSGWSANEEDAQTLSPGSTHSRDGDTRRSMRSSVRSMASSLRSRKSRRSSQ</sequence>
<feature type="compositionally biased region" description="Polar residues" evidence="1">
    <location>
        <begin position="537"/>
        <end position="550"/>
    </location>
</feature>
<feature type="compositionally biased region" description="Basic residues" evidence="1">
    <location>
        <begin position="587"/>
        <end position="596"/>
    </location>
</feature>
<dbReference type="Proteomes" id="UP001152797">
    <property type="component" value="Unassembled WGS sequence"/>
</dbReference>
<dbReference type="AlphaFoldDB" id="A0A9P1CTS9"/>
<proteinExistence type="predicted"/>
<feature type="compositionally biased region" description="Basic and acidic residues" evidence="1">
    <location>
        <begin position="513"/>
        <end position="522"/>
    </location>
</feature>
<dbReference type="EMBL" id="CAMXCT020002172">
    <property type="protein sequence ID" value="CAL1149566.1"/>
    <property type="molecule type" value="Genomic_DNA"/>
</dbReference>
<evidence type="ECO:0000313" key="4">
    <source>
        <dbReference type="Proteomes" id="UP001152797"/>
    </source>
</evidence>
<reference evidence="3 4" key="2">
    <citation type="submission" date="2024-05" db="EMBL/GenBank/DDBJ databases">
        <authorList>
            <person name="Chen Y."/>
            <person name="Shah S."/>
            <person name="Dougan E. K."/>
            <person name="Thang M."/>
            <person name="Chan C."/>
        </authorList>
    </citation>
    <scope>NUCLEOTIDE SEQUENCE [LARGE SCALE GENOMIC DNA]</scope>
</reference>
<organism evidence="2">
    <name type="scientific">Cladocopium goreaui</name>
    <dbReference type="NCBI Taxonomy" id="2562237"/>
    <lineage>
        <taxon>Eukaryota</taxon>
        <taxon>Sar</taxon>
        <taxon>Alveolata</taxon>
        <taxon>Dinophyceae</taxon>
        <taxon>Suessiales</taxon>
        <taxon>Symbiodiniaceae</taxon>
        <taxon>Cladocopium</taxon>
    </lineage>
</organism>
<dbReference type="EMBL" id="CAMXCT010002172">
    <property type="protein sequence ID" value="CAI3996191.1"/>
    <property type="molecule type" value="Genomic_DNA"/>
</dbReference>
<evidence type="ECO:0000256" key="1">
    <source>
        <dbReference type="SAM" id="MobiDB-lite"/>
    </source>
</evidence>
<evidence type="ECO:0000313" key="3">
    <source>
        <dbReference type="EMBL" id="CAL4783503.1"/>
    </source>
</evidence>
<evidence type="ECO:0000313" key="2">
    <source>
        <dbReference type="EMBL" id="CAI3996191.1"/>
    </source>
</evidence>
<feature type="region of interest" description="Disordered" evidence="1">
    <location>
        <begin position="480"/>
        <end position="596"/>
    </location>
</feature>
<name>A0A9P1CTS9_9DINO</name>
<accession>A0A9P1CTS9</accession>
<keyword evidence="4" id="KW-1185">Reference proteome</keyword>
<feature type="compositionally biased region" description="Low complexity" evidence="1">
    <location>
        <begin position="576"/>
        <end position="586"/>
    </location>
</feature>
<protein>
    <submittedName>
        <fullName evidence="2">Uncharacterized protein</fullName>
    </submittedName>
</protein>
<comment type="caution">
    <text evidence="2">The sequence shown here is derived from an EMBL/GenBank/DDBJ whole genome shotgun (WGS) entry which is preliminary data.</text>
</comment>
<dbReference type="EMBL" id="CAMXCT030002172">
    <property type="protein sequence ID" value="CAL4783503.1"/>
    <property type="molecule type" value="Genomic_DNA"/>
</dbReference>